<feature type="transmembrane region" description="Helical" evidence="1">
    <location>
        <begin position="85"/>
        <end position="108"/>
    </location>
</feature>
<keyword evidence="3" id="KW-1185">Reference proteome</keyword>
<evidence type="ECO:0000313" key="3">
    <source>
        <dbReference type="Proteomes" id="UP000004169"/>
    </source>
</evidence>
<dbReference type="EMBL" id="CAHP01000014">
    <property type="protein sequence ID" value="CCG40685.1"/>
    <property type="molecule type" value="Genomic_DNA"/>
</dbReference>
<organism evidence="2 3">
    <name type="scientific">Magnetospirillum molischianum DSM 120</name>
    <dbReference type="NCBI Taxonomy" id="1150626"/>
    <lineage>
        <taxon>Bacteria</taxon>
        <taxon>Pseudomonadati</taxon>
        <taxon>Pseudomonadota</taxon>
        <taxon>Alphaproteobacteria</taxon>
        <taxon>Rhodospirillales</taxon>
        <taxon>Rhodospirillaceae</taxon>
        <taxon>Magnetospirillum</taxon>
    </lineage>
</organism>
<dbReference type="RefSeq" id="WP_002727166.1">
    <property type="nucleotide sequence ID" value="NZ_CAHP01000014.1"/>
</dbReference>
<keyword evidence="1" id="KW-1133">Transmembrane helix</keyword>
<name>H8FQP7_MAGML</name>
<keyword evidence="1" id="KW-0812">Transmembrane</keyword>
<reference evidence="2 3" key="1">
    <citation type="journal article" date="2012" name="J. Bacteriol.">
        <title>Draft Genome Sequence of the Purple Photosynthetic Bacterium Phaeospirillum molischianum DSM120, a Particularly Versatile Bacterium.</title>
        <authorList>
            <person name="Duquesne K."/>
            <person name="Prima V."/>
            <person name="Ji B."/>
            <person name="Rouy Z."/>
            <person name="Medigue C."/>
            <person name="Talla E."/>
            <person name="Sturgis J.N."/>
        </authorList>
    </citation>
    <scope>NUCLEOTIDE SEQUENCE [LARGE SCALE GENOMIC DNA]</scope>
    <source>
        <strain evidence="3">DSM120</strain>
    </source>
</reference>
<sequence>MDRIRRWLFWPLFFLGGINAALLLITAADPYMDPQFPIGATEGPFAGACNYKSARIYFFSALASGLCNLAATVVAWCWRHQWVSIGVLLAGLIVGPLSVDYLVCWSMAQ</sequence>
<keyword evidence="1" id="KW-0472">Membrane</keyword>
<protein>
    <submittedName>
        <fullName evidence="2">Uncharacterized protein</fullName>
    </submittedName>
</protein>
<evidence type="ECO:0000313" key="2">
    <source>
        <dbReference type="EMBL" id="CCG40685.1"/>
    </source>
</evidence>
<evidence type="ECO:0000256" key="1">
    <source>
        <dbReference type="SAM" id="Phobius"/>
    </source>
</evidence>
<feature type="transmembrane region" description="Helical" evidence="1">
    <location>
        <begin position="56"/>
        <end position="78"/>
    </location>
</feature>
<gene>
    <name evidence="2" type="ORF">PHAMO_210196</name>
</gene>
<proteinExistence type="predicted"/>
<dbReference type="Proteomes" id="UP000004169">
    <property type="component" value="Unassembled WGS sequence"/>
</dbReference>
<dbReference type="STRING" id="1150626.PHAMO_210196"/>
<accession>H8FQP7</accession>
<feature type="transmembrane region" description="Helical" evidence="1">
    <location>
        <begin position="7"/>
        <end position="28"/>
    </location>
</feature>
<dbReference type="AlphaFoldDB" id="H8FQP7"/>
<comment type="caution">
    <text evidence="2">The sequence shown here is derived from an EMBL/GenBank/DDBJ whole genome shotgun (WGS) entry which is preliminary data.</text>
</comment>